<dbReference type="InterPro" id="IPR023577">
    <property type="entry name" value="CYTH_domain"/>
</dbReference>
<dbReference type="PANTHER" id="PTHR21028:SF2">
    <property type="entry name" value="CYTH DOMAIN-CONTAINING PROTEIN"/>
    <property type="match status" value="1"/>
</dbReference>
<dbReference type="KEGG" id="csty:KN1_18620"/>
<dbReference type="RefSeq" id="WP_221287263.1">
    <property type="nucleotide sequence ID" value="NZ_AP024597.1"/>
</dbReference>
<dbReference type="GeneID" id="66163589"/>
<proteinExistence type="predicted"/>
<dbReference type="AlphaFoldDB" id="A0A8D5U7N3"/>
<dbReference type="CDD" id="cd07890">
    <property type="entry name" value="CYTH-like_AC_IV-like"/>
    <property type="match status" value="1"/>
</dbReference>
<dbReference type="EMBL" id="AP024597">
    <property type="protein sequence ID" value="BCU70565.1"/>
    <property type="molecule type" value="Genomic_DNA"/>
</dbReference>
<dbReference type="PROSITE" id="PS51707">
    <property type="entry name" value="CYTH"/>
    <property type="match status" value="1"/>
</dbReference>
<dbReference type="NCBIfam" id="TIGR00318">
    <property type="entry name" value="cyaB"/>
    <property type="match status" value="1"/>
</dbReference>
<dbReference type="Pfam" id="PF01928">
    <property type="entry name" value="CYTH"/>
    <property type="match status" value="1"/>
</dbReference>
<dbReference type="Proteomes" id="UP000825123">
    <property type="component" value="Chromosome"/>
</dbReference>
<dbReference type="SUPFAM" id="SSF55154">
    <property type="entry name" value="CYTH-like phosphatases"/>
    <property type="match status" value="1"/>
</dbReference>
<organism evidence="2 3">
    <name type="scientific">Stygiolobus caldivivus</name>
    <dbReference type="NCBI Taxonomy" id="2824673"/>
    <lineage>
        <taxon>Archaea</taxon>
        <taxon>Thermoproteota</taxon>
        <taxon>Thermoprotei</taxon>
        <taxon>Sulfolobales</taxon>
        <taxon>Sulfolobaceae</taxon>
        <taxon>Stygiolobus</taxon>
    </lineage>
</organism>
<evidence type="ECO:0000259" key="1">
    <source>
        <dbReference type="PROSITE" id="PS51707"/>
    </source>
</evidence>
<reference evidence="2 3" key="1">
    <citation type="submission" date="2021-04" db="EMBL/GenBank/DDBJ databases">
        <title>Complete genome sequence of Stygiolobus sp. KN-1.</title>
        <authorList>
            <person name="Nakamura K."/>
            <person name="Sakai H."/>
            <person name="Kurosawa N."/>
        </authorList>
    </citation>
    <scope>NUCLEOTIDE SEQUENCE [LARGE SCALE GENOMIC DNA]</scope>
    <source>
        <strain evidence="2 3">KN-1</strain>
    </source>
</reference>
<dbReference type="PANTHER" id="PTHR21028">
    <property type="entry name" value="SI:CH211-156B7.4"/>
    <property type="match status" value="1"/>
</dbReference>
<dbReference type="Gene3D" id="2.40.320.10">
    <property type="entry name" value="Hypothetical Protein Pfu-838710-001"/>
    <property type="match status" value="1"/>
</dbReference>
<feature type="domain" description="CYTH" evidence="1">
    <location>
        <begin position="5"/>
        <end position="174"/>
    </location>
</feature>
<sequence>MTHIEREVKIKLFSPSLETLLTEFKSKYTFINEENQKDIYYNSPVRDFRFTDEALRIRKNNNRIELTYKGPKLSSQSKSRLEINVQVSSLEDMDTILQKLGFKKVIELEKTRWNFKVSSYTISLDNVKGLGNFLEIEGIDVDEKELLDFVSSFIRENQIKGEQTLKSYLELLVEKNEKADSNPN</sequence>
<evidence type="ECO:0000313" key="2">
    <source>
        <dbReference type="EMBL" id="BCU70565.1"/>
    </source>
</evidence>
<dbReference type="InterPro" id="IPR008173">
    <property type="entry name" value="Adenylyl_cyclase_CyaB"/>
</dbReference>
<dbReference type="InterPro" id="IPR033469">
    <property type="entry name" value="CYTH-like_dom_sf"/>
</dbReference>
<dbReference type="SMART" id="SM01118">
    <property type="entry name" value="CYTH"/>
    <property type="match status" value="1"/>
</dbReference>
<gene>
    <name evidence="2" type="ORF">KN1_18620</name>
</gene>
<protein>
    <submittedName>
        <fullName evidence="2">CYTH domain-containing protein</fullName>
    </submittedName>
</protein>
<keyword evidence="3" id="KW-1185">Reference proteome</keyword>
<accession>A0A8D5U7N3</accession>
<name>A0A8D5U7N3_9CREN</name>
<evidence type="ECO:0000313" key="3">
    <source>
        <dbReference type="Proteomes" id="UP000825123"/>
    </source>
</evidence>